<dbReference type="GO" id="GO:0006412">
    <property type="term" value="P:translation"/>
    <property type="evidence" value="ECO:0007669"/>
    <property type="project" value="UniProtKB-UniRule"/>
</dbReference>
<dbReference type="GO" id="GO:0003735">
    <property type="term" value="F:structural constituent of ribosome"/>
    <property type="evidence" value="ECO:0007669"/>
    <property type="project" value="InterPro"/>
</dbReference>
<dbReference type="CDD" id="cd00495">
    <property type="entry name" value="Ribosomal_L25_TL5_CTC"/>
    <property type="match status" value="1"/>
</dbReference>
<dbReference type="InterPro" id="IPR020930">
    <property type="entry name" value="Ribosomal_uL5_bac-type"/>
</dbReference>
<dbReference type="Gene3D" id="2.40.240.10">
    <property type="entry name" value="Ribosomal Protein L25, Chain P"/>
    <property type="match status" value="1"/>
</dbReference>
<dbReference type="NCBIfam" id="NF004129">
    <property type="entry name" value="PRK05618.1-4"/>
    <property type="match status" value="1"/>
</dbReference>
<dbReference type="STRING" id="35818.HPU229336_05415"/>
<reference evidence="11 12" key="1">
    <citation type="submission" date="2014-06" db="EMBL/GenBank/DDBJ databases">
        <title>Helicobacter pullorum isolates in fresh chicken meat - phenotypic and genotypic features.</title>
        <authorList>
            <person name="Borges V."/>
            <person name="Santos A."/>
            <person name="Correia C.B."/>
            <person name="Saraiva M."/>
            <person name="Menard A."/>
            <person name="Vieira L."/>
            <person name="Sampaio D.A."/>
            <person name="Gomes J.P."/>
            <person name="Oleastro M."/>
        </authorList>
    </citation>
    <scope>NUCLEOTIDE SEQUENCE [LARGE SCALE GENOMIC DNA]</scope>
    <source>
        <strain evidence="9 12">229334/12</strain>
        <strain evidence="8 11">229336/12</strain>
    </source>
</reference>
<dbReference type="InterPro" id="IPR011035">
    <property type="entry name" value="Ribosomal_bL25/Gln-tRNA_synth"/>
</dbReference>
<dbReference type="Pfam" id="PF14693">
    <property type="entry name" value="Ribosomal_TL5_C"/>
    <property type="match status" value="1"/>
</dbReference>
<evidence type="ECO:0000313" key="11">
    <source>
        <dbReference type="Proteomes" id="UP000037800"/>
    </source>
</evidence>
<comment type="similarity">
    <text evidence="5">Belongs to the bacterial ribosomal protein bL25 family. CTC subfamily.</text>
</comment>
<evidence type="ECO:0000313" key="12">
    <source>
        <dbReference type="Proteomes" id="UP000037997"/>
    </source>
</evidence>
<dbReference type="InterPro" id="IPR020057">
    <property type="entry name" value="Ribosomal_bL25_b-dom"/>
</dbReference>
<dbReference type="EMBL" id="JNUR01000039">
    <property type="protein sequence ID" value="KPH49808.1"/>
    <property type="molecule type" value="Genomic_DNA"/>
</dbReference>
<evidence type="ECO:0000256" key="5">
    <source>
        <dbReference type="HAMAP-Rule" id="MF_01334"/>
    </source>
</evidence>
<keyword evidence="4 5" id="KW-0687">Ribonucleoprotein</keyword>
<evidence type="ECO:0000313" key="10">
    <source>
        <dbReference type="EMBL" id="STQ87610.1"/>
    </source>
</evidence>
<evidence type="ECO:0000256" key="4">
    <source>
        <dbReference type="ARBA" id="ARBA00023274"/>
    </source>
</evidence>
<proteinExistence type="inferred from homology"/>
<dbReference type="GO" id="GO:0008097">
    <property type="term" value="F:5S rRNA binding"/>
    <property type="evidence" value="ECO:0007669"/>
    <property type="project" value="InterPro"/>
</dbReference>
<comment type="subunit">
    <text evidence="5">Part of the 50S ribosomal subunit; part of the 5S rRNA/L5/L18/L25 subcomplex. Contacts the 5S rRNA. Binds to the 5S rRNA independently of L5 and L18.</text>
</comment>
<name>A0A0N1E7W6_9HELI</name>
<evidence type="ECO:0000256" key="2">
    <source>
        <dbReference type="ARBA" id="ARBA00022884"/>
    </source>
</evidence>
<feature type="domain" description="Large ribosomal subunit protein bL25 L25" evidence="6">
    <location>
        <begin position="3"/>
        <end position="87"/>
    </location>
</feature>
<dbReference type="InterPro" id="IPR001021">
    <property type="entry name" value="Ribosomal_bL25_long"/>
</dbReference>
<dbReference type="Pfam" id="PF01386">
    <property type="entry name" value="Ribosomal_L25p"/>
    <property type="match status" value="1"/>
</dbReference>
<gene>
    <name evidence="5 10" type="primary">rplY</name>
    <name evidence="5" type="synonym">ctc</name>
    <name evidence="9" type="ORF">HPU229334_10695</name>
    <name evidence="8" type="ORF">HPU229336_05415</name>
    <name evidence="10" type="ORF">NCTC13156_00429</name>
</gene>
<evidence type="ECO:0000256" key="3">
    <source>
        <dbReference type="ARBA" id="ARBA00022980"/>
    </source>
</evidence>
<dbReference type="Gene3D" id="2.170.120.20">
    <property type="entry name" value="Ribosomal protein L25, beta domain"/>
    <property type="match status" value="1"/>
</dbReference>
<dbReference type="InterPro" id="IPR020056">
    <property type="entry name" value="Rbsml_bL25/Gln-tRNA_synth_N"/>
</dbReference>
<dbReference type="EMBL" id="JNOC01000058">
    <property type="protein sequence ID" value="KPH55090.1"/>
    <property type="molecule type" value="Genomic_DNA"/>
</dbReference>
<dbReference type="RefSeq" id="WP_005022879.1">
    <property type="nucleotide sequence ID" value="NZ_CABKNZ010000040.1"/>
</dbReference>
<evidence type="ECO:0000313" key="8">
    <source>
        <dbReference type="EMBL" id="KPH49808.1"/>
    </source>
</evidence>
<dbReference type="PANTHER" id="PTHR33284:SF1">
    <property type="entry name" value="RIBOSOMAL PROTEIN L25_GLN-TRNA SYNTHETASE, ANTI-CODON-BINDING DOMAIN-CONTAINING PROTEIN"/>
    <property type="match status" value="1"/>
</dbReference>
<dbReference type="Proteomes" id="UP000255269">
    <property type="component" value="Unassembled WGS sequence"/>
</dbReference>
<evidence type="ECO:0000259" key="6">
    <source>
        <dbReference type="Pfam" id="PF01386"/>
    </source>
</evidence>
<dbReference type="PATRIC" id="fig|35818.10.peg.1102"/>
<organism evidence="9 12">
    <name type="scientific">Helicobacter pullorum</name>
    <dbReference type="NCBI Taxonomy" id="35818"/>
    <lineage>
        <taxon>Bacteria</taxon>
        <taxon>Pseudomonadati</taxon>
        <taxon>Campylobacterota</taxon>
        <taxon>Epsilonproteobacteria</taxon>
        <taxon>Campylobacterales</taxon>
        <taxon>Helicobacteraceae</taxon>
        <taxon>Helicobacter</taxon>
    </lineage>
</organism>
<evidence type="ECO:0000313" key="13">
    <source>
        <dbReference type="Proteomes" id="UP000255269"/>
    </source>
</evidence>
<dbReference type="GO" id="GO:0022625">
    <property type="term" value="C:cytosolic large ribosomal subunit"/>
    <property type="evidence" value="ECO:0007669"/>
    <property type="project" value="TreeGrafter"/>
</dbReference>
<protein>
    <recommendedName>
        <fullName evidence="5">Large ribosomal subunit protein bL25</fullName>
    </recommendedName>
    <alternativeName>
        <fullName evidence="5">General stress protein CTC</fullName>
    </alternativeName>
</protein>
<keyword evidence="2 5" id="KW-0694">RNA-binding</keyword>
<dbReference type="HAMAP" id="MF_01334">
    <property type="entry name" value="Ribosomal_bL25_CTC"/>
    <property type="match status" value="1"/>
</dbReference>
<dbReference type="InterPro" id="IPR029751">
    <property type="entry name" value="Ribosomal_L25_dom"/>
</dbReference>
<keyword evidence="1 5" id="KW-0699">rRNA-binding</keyword>
<reference evidence="10 13" key="2">
    <citation type="submission" date="2018-06" db="EMBL/GenBank/DDBJ databases">
        <authorList>
            <consortium name="Pathogen Informatics"/>
            <person name="Doyle S."/>
        </authorList>
    </citation>
    <scope>NUCLEOTIDE SEQUENCE [LARGE SCALE GENOMIC DNA]</scope>
    <source>
        <strain evidence="10 13">NCTC13156</strain>
    </source>
</reference>
<evidence type="ECO:0000259" key="7">
    <source>
        <dbReference type="Pfam" id="PF14693"/>
    </source>
</evidence>
<accession>A0A0N1E7W6</accession>
<dbReference type="GeneID" id="93196458"/>
<evidence type="ECO:0000313" key="9">
    <source>
        <dbReference type="EMBL" id="KPH55090.1"/>
    </source>
</evidence>
<feature type="domain" description="Large ribosomal subunit protein bL25 beta" evidence="7">
    <location>
        <begin position="97"/>
        <end position="177"/>
    </location>
</feature>
<dbReference type="InterPro" id="IPR037121">
    <property type="entry name" value="Ribosomal_bL25_C"/>
</dbReference>
<comment type="function">
    <text evidence="5">This is one of the proteins that binds to the 5S RNA in the ribosome where it forms part of the central protuberance.</text>
</comment>
<dbReference type="AlphaFoldDB" id="A0A0N1E7W6"/>
<dbReference type="EMBL" id="UGJF01000001">
    <property type="protein sequence ID" value="STQ87610.1"/>
    <property type="molecule type" value="Genomic_DNA"/>
</dbReference>
<dbReference type="PANTHER" id="PTHR33284">
    <property type="entry name" value="RIBOSOMAL PROTEIN L25/GLN-TRNA SYNTHETASE, ANTI-CODON-BINDING DOMAIN-CONTAINING PROTEIN"/>
    <property type="match status" value="1"/>
</dbReference>
<sequence>MLSGIIRESISKADTKSLRKNGYLIANIYGKGRENIHCAFKRNDFIREVKNKTDLIFEVEVGSQKYPVVIQEYQKDPITSEIIHVDLMLAQNGVEAKYSVKVRIVGIAKGLKNKGVLMVSKKRIKVKAAPEKLPKDYEINVTDLDVGDVVLVRDLPQNEGVKIVERDDVAIVGVIKSR</sequence>
<evidence type="ECO:0000256" key="1">
    <source>
        <dbReference type="ARBA" id="ARBA00022730"/>
    </source>
</evidence>
<dbReference type="Proteomes" id="UP000037800">
    <property type="component" value="Unassembled WGS sequence"/>
</dbReference>
<dbReference type="SUPFAM" id="SSF50715">
    <property type="entry name" value="Ribosomal protein L25-like"/>
    <property type="match status" value="1"/>
</dbReference>
<dbReference type="Proteomes" id="UP000037997">
    <property type="component" value="Unassembled WGS sequence"/>
</dbReference>
<dbReference type="NCBIfam" id="TIGR00731">
    <property type="entry name" value="bL25_bact_ctc"/>
    <property type="match status" value="1"/>
</dbReference>
<keyword evidence="3 5" id="KW-0689">Ribosomal protein</keyword>